<proteinExistence type="predicted"/>
<sequence>MKSADAEEEYRALEQYLQQAEEELGLAILGPSEKCDQTSLVTSSPNKFGISQVDDHVRIYGKDEEFNDSDGLERLSNELNESPAKIETEKSSSRESISDILDLISDENSLLNYVCESILIKEDEEECDVFEPGLQNSQNIVHCDLDEGHDVCKVDTERMCVDFGAKQETVSIFSQKGENFKIDFVTEGEAPLECEELCDNHEASCDYKVGPHPITQVGMCSSISGEMSVDSGSESVGNSMQGGSCLNVLKRSSKEDVQFQGVVHKTDLEGKTDQLPWMIYNKTDYTENDAGTKEDELNGIHPVSNMPHPSGAIYDVESSPSLPPPSADRTERIISQTLNQHKVRQKFPRTSVSKSQNPVRDKKKEYVQEKGEKPATEFRSRIQSEGDNLVLLVPITLHKPSPDRDINKTHDMLPEGTIQRNEGMQTSKLYFLHNKIDLDRGIKIQKKSDEVLHSFSHLLINKGGKSSQNERLFTDEDGATECHVPKFCSVGTNTTDSLDEQVLKASTELINDQKECANNESNESEKNCFNILSEKTQKFPDKFHERPSLKSFENDNSPEMQVVVNSLSPVLLKRKPSNRTKRKDALNHEASAEKTDFKVNENTPSLFMDPHLSQTWHGATSRDWHENYGPKMRAMIEKENHSEYERSSENQSEECVNLDDHFETLPSQNLLDEMHRKFCADQYVNNSDAQLTRAMVLLKLKSHLPSTNPRCRPRRSASFNVRTTTAKASTDILSISPMLPRQQLTHESPGSDSSLEQSSLLRKWRESPPLQDTLSKSRETTPEQLATEPVPKFTFPMNLLLKLLQVGR</sequence>
<keyword evidence="3" id="KW-1185">Reference proteome</keyword>
<organism evidence="2 3">
    <name type="scientific">Sinanodonta woodiana</name>
    <name type="common">Chinese pond mussel</name>
    <name type="synonym">Anodonta woodiana</name>
    <dbReference type="NCBI Taxonomy" id="1069815"/>
    <lineage>
        <taxon>Eukaryota</taxon>
        <taxon>Metazoa</taxon>
        <taxon>Spiralia</taxon>
        <taxon>Lophotrochozoa</taxon>
        <taxon>Mollusca</taxon>
        <taxon>Bivalvia</taxon>
        <taxon>Autobranchia</taxon>
        <taxon>Heteroconchia</taxon>
        <taxon>Palaeoheterodonta</taxon>
        <taxon>Unionida</taxon>
        <taxon>Unionoidea</taxon>
        <taxon>Unionidae</taxon>
        <taxon>Unioninae</taxon>
        <taxon>Sinanodonta</taxon>
    </lineage>
</organism>
<dbReference type="AlphaFoldDB" id="A0ABD3WYU0"/>
<comment type="caution">
    <text evidence="2">The sequence shown here is derived from an EMBL/GenBank/DDBJ whole genome shotgun (WGS) entry which is preliminary data.</text>
</comment>
<accession>A0ABD3WYU0</accession>
<feature type="region of interest" description="Disordered" evidence="1">
    <location>
        <begin position="704"/>
        <end position="723"/>
    </location>
</feature>
<evidence type="ECO:0000313" key="2">
    <source>
        <dbReference type="EMBL" id="KAL3878967.1"/>
    </source>
</evidence>
<dbReference type="Proteomes" id="UP001634394">
    <property type="component" value="Unassembled WGS sequence"/>
</dbReference>
<reference evidence="2 3" key="1">
    <citation type="submission" date="2024-11" db="EMBL/GenBank/DDBJ databases">
        <title>Chromosome-level genome assembly of the freshwater bivalve Anodonta woodiana.</title>
        <authorList>
            <person name="Chen X."/>
        </authorList>
    </citation>
    <scope>NUCLEOTIDE SEQUENCE [LARGE SCALE GENOMIC DNA]</scope>
    <source>
        <strain evidence="2">MN2024</strain>
        <tissue evidence="2">Gills</tissue>
    </source>
</reference>
<name>A0ABD3WYU0_SINWO</name>
<gene>
    <name evidence="2" type="ORF">ACJMK2_031289</name>
</gene>
<feature type="region of interest" description="Disordered" evidence="1">
    <location>
        <begin position="766"/>
        <end position="789"/>
    </location>
</feature>
<protein>
    <submittedName>
        <fullName evidence="2">Uncharacterized protein</fullName>
    </submittedName>
</protein>
<evidence type="ECO:0000256" key="1">
    <source>
        <dbReference type="SAM" id="MobiDB-lite"/>
    </source>
</evidence>
<evidence type="ECO:0000313" key="3">
    <source>
        <dbReference type="Proteomes" id="UP001634394"/>
    </source>
</evidence>
<dbReference type="EMBL" id="JBJQND010000004">
    <property type="protein sequence ID" value="KAL3878967.1"/>
    <property type="molecule type" value="Genomic_DNA"/>
</dbReference>